<evidence type="ECO:0000313" key="6">
    <source>
        <dbReference type="Proteomes" id="UP000800200"/>
    </source>
</evidence>
<dbReference type="SUPFAM" id="SSF52283">
    <property type="entry name" value="Formate/glycerate dehydrogenase catalytic domain-like"/>
    <property type="match status" value="1"/>
</dbReference>
<dbReference type="GO" id="GO:0051287">
    <property type="term" value="F:NAD binding"/>
    <property type="evidence" value="ECO:0007669"/>
    <property type="project" value="InterPro"/>
</dbReference>
<proteinExistence type="inferred from homology"/>
<organism evidence="5 6">
    <name type="scientific">Zopfia rhizophila CBS 207.26</name>
    <dbReference type="NCBI Taxonomy" id="1314779"/>
    <lineage>
        <taxon>Eukaryota</taxon>
        <taxon>Fungi</taxon>
        <taxon>Dikarya</taxon>
        <taxon>Ascomycota</taxon>
        <taxon>Pezizomycotina</taxon>
        <taxon>Dothideomycetes</taxon>
        <taxon>Dothideomycetes incertae sedis</taxon>
        <taxon>Zopfiaceae</taxon>
        <taxon>Zopfia</taxon>
    </lineage>
</organism>
<dbReference type="GO" id="GO:0016616">
    <property type="term" value="F:oxidoreductase activity, acting on the CH-OH group of donors, NAD or NADP as acceptor"/>
    <property type="evidence" value="ECO:0007669"/>
    <property type="project" value="InterPro"/>
</dbReference>
<dbReference type="PANTHER" id="PTHR43761">
    <property type="entry name" value="D-ISOMER SPECIFIC 2-HYDROXYACID DEHYDROGENASE FAMILY PROTEIN (AFU_ORTHOLOGUE AFUA_1G13630)"/>
    <property type="match status" value="1"/>
</dbReference>
<dbReference type="InterPro" id="IPR050418">
    <property type="entry name" value="D-iso_2-hydroxyacid_DH_PdxB"/>
</dbReference>
<sequence>MHHEIVALERIRKPLPPQFTFSPPTTYNRTIYDCPKPDKLRERVHNATINLVTTIKITAEILSPDVTPNLKLVAVMATGTDPVDLEACKKRNIRVTNAPGTNLDAVPEHAISLYFAARRRTVLLDGLTRREPSEWKEKKTLTGLFEVHRREASVDVW</sequence>
<feature type="domain" description="D-isomer specific 2-hydroxyacid dehydrogenase catalytic" evidence="4">
    <location>
        <begin position="29"/>
        <end position="119"/>
    </location>
</feature>
<evidence type="ECO:0000313" key="5">
    <source>
        <dbReference type="EMBL" id="KAF2194563.1"/>
    </source>
</evidence>
<dbReference type="Gene3D" id="3.40.50.720">
    <property type="entry name" value="NAD(P)-binding Rossmann-like Domain"/>
    <property type="match status" value="2"/>
</dbReference>
<gene>
    <name evidence="5" type="ORF">K469DRAFT_706033</name>
</gene>
<keyword evidence="6" id="KW-1185">Reference proteome</keyword>
<evidence type="ECO:0000256" key="2">
    <source>
        <dbReference type="ARBA" id="ARBA00023002"/>
    </source>
</evidence>
<dbReference type="Pfam" id="PF00389">
    <property type="entry name" value="2-Hacid_dh"/>
    <property type="match status" value="1"/>
</dbReference>
<dbReference type="AlphaFoldDB" id="A0A6A6EU85"/>
<reference evidence="5" key="1">
    <citation type="journal article" date="2020" name="Stud. Mycol.">
        <title>101 Dothideomycetes genomes: a test case for predicting lifestyles and emergence of pathogens.</title>
        <authorList>
            <person name="Haridas S."/>
            <person name="Albert R."/>
            <person name="Binder M."/>
            <person name="Bloem J."/>
            <person name="Labutti K."/>
            <person name="Salamov A."/>
            <person name="Andreopoulos B."/>
            <person name="Baker S."/>
            <person name="Barry K."/>
            <person name="Bills G."/>
            <person name="Bluhm B."/>
            <person name="Cannon C."/>
            <person name="Castanera R."/>
            <person name="Culley D."/>
            <person name="Daum C."/>
            <person name="Ezra D."/>
            <person name="Gonzalez J."/>
            <person name="Henrissat B."/>
            <person name="Kuo A."/>
            <person name="Liang C."/>
            <person name="Lipzen A."/>
            <person name="Lutzoni F."/>
            <person name="Magnuson J."/>
            <person name="Mondo S."/>
            <person name="Nolan M."/>
            <person name="Ohm R."/>
            <person name="Pangilinan J."/>
            <person name="Park H.-J."/>
            <person name="Ramirez L."/>
            <person name="Alfaro M."/>
            <person name="Sun H."/>
            <person name="Tritt A."/>
            <person name="Yoshinaga Y."/>
            <person name="Zwiers L.-H."/>
            <person name="Turgeon B."/>
            <person name="Goodwin S."/>
            <person name="Spatafora J."/>
            <person name="Crous P."/>
            <person name="Grigoriev I."/>
        </authorList>
    </citation>
    <scope>NUCLEOTIDE SEQUENCE</scope>
    <source>
        <strain evidence="5">CBS 207.26</strain>
    </source>
</reference>
<name>A0A6A6EU85_9PEZI</name>
<evidence type="ECO:0000259" key="4">
    <source>
        <dbReference type="Pfam" id="PF00389"/>
    </source>
</evidence>
<keyword evidence="3" id="KW-0520">NAD</keyword>
<dbReference type="OrthoDB" id="298012at2759"/>
<accession>A0A6A6EU85</accession>
<dbReference type="Proteomes" id="UP000800200">
    <property type="component" value="Unassembled WGS sequence"/>
</dbReference>
<dbReference type="InterPro" id="IPR006139">
    <property type="entry name" value="D-isomer_2_OHA_DH_cat_dom"/>
</dbReference>
<dbReference type="EMBL" id="ML994611">
    <property type="protein sequence ID" value="KAF2194563.1"/>
    <property type="molecule type" value="Genomic_DNA"/>
</dbReference>
<keyword evidence="2" id="KW-0560">Oxidoreductase</keyword>
<protein>
    <submittedName>
        <fullName evidence="5">Formate/glycerate dehydrogenase catalytic domain-like protein</fullName>
    </submittedName>
</protein>
<comment type="similarity">
    <text evidence="1">Belongs to the D-isomer specific 2-hydroxyacid dehydrogenase family.</text>
</comment>
<dbReference type="PANTHER" id="PTHR43761:SF1">
    <property type="entry name" value="D-ISOMER SPECIFIC 2-HYDROXYACID DEHYDROGENASE CATALYTIC DOMAIN-CONTAINING PROTEIN-RELATED"/>
    <property type="match status" value="1"/>
</dbReference>
<evidence type="ECO:0000256" key="1">
    <source>
        <dbReference type="ARBA" id="ARBA00005854"/>
    </source>
</evidence>
<evidence type="ECO:0000256" key="3">
    <source>
        <dbReference type="ARBA" id="ARBA00023027"/>
    </source>
</evidence>